<dbReference type="GO" id="GO:0032259">
    <property type="term" value="P:methylation"/>
    <property type="evidence" value="ECO:0007669"/>
    <property type="project" value="UniProtKB-KW"/>
</dbReference>
<protein>
    <recommendedName>
        <fullName evidence="8">Methylated-DNA--protein-cysteine methyltransferase</fullName>
        <ecNumber evidence="8">2.1.1.63</ecNumber>
    </recommendedName>
    <alternativeName>
        <fullName evidence="8">6-O-methylguanine-DNA methyltransferase</fullName>
        <shortName evidence="8">MGMT</shortName>
    </alternativeName>
    <alternativeName>
        <fullName evidence="8">O-6-methylguanine-DNA-alkyltransferase</fullName>
    </alternativeName>
</protein>
<feature type="active site" description="Nucleophile; methyl group acceptor" evidence="8">
    <location>
        <position position="130"/>
    </location>
</feature>
<proteinExistence type="inferred from homology"/>
<reference evidence="12" key="1">
    <citation type="submission" date="2018-02" db="EMBL/GenBank/DDBJ databases">
        <title>Genome sequencing of Solimonas sp. HR-BB.</title>
        <authorList>
            <person name="Lee Y."/>
            <person name="Jeon C.O."/>
        </authorList>
    </citation>
    <scope>NUCLEOTIDE SEQUENCE [LARGE SCALE GENOMIC DNA]</scope>
    <source>
        <strain evidence="12">HR-U</strain>
    </source>
</reference>
<evidence type="ECO:0000256" key="4">
    <source>
        <dbReference type="ARBA" id="ARBA00022679"/>
    </source>
</evidence>
<gene>
    <name evidence="11" type="ORF">C5O19_14940</name>
</gene>
<sequence length="167" mass="18215">MTTSYKTIPSPVGLLTLVASQKGLAAILWQNDRPERVSIVLGSPDEQHPVLLETQQQLKEYFAGKRKTFTLPLDFIGTDFQKQVWQALLTIPYGQTRTYGEIAQQLGNPQAVRAVGGAANRNPISIVAPCHRVVGASGKLVGFAGGLIHKNRLLRLEGAIAQTSLWE</sequence>
<dbReference type="EC" id="2.1.1.63" evidence="8"/>
<keyword evidence="6 8" id="KW-0234">DNA repair</keyword>
<dbReference type="FunFam" id="1.10.10.10:FF:000214">
    <property type="entry name" value="Methylated-DNA--protein-cysteine methyltransferase"/>
    <property type="match status" value="1"/>
</dbReference>
<evidence type="ECO:0000259" key="10">
    <source>
        <dbReference type="Pfam" id="PF02870"/>
    </source>
</evidence>
<evidence type="ECO:0000313" key="12">
    <source>
        <dbReference type="Proteomes" id="UP000239590"/>
    </source>
</evidence>
<dbReference type="InterPro" id="IPR023546">
    <property type="entry name" value="MGMT"/>
</dbReference>
<dbReference type="Pfam" id="PF01035">
    <property type="entry name" value="DNA_binding_1"/>
    <property type="match status" value="1"/>
</dbReference>
<dbReference type="GO" id="GO:0006307">
    <property type="term" value="P:DNA alkylation repair"/>
    <property type="evidence" value="ECO:0007669"/>
    <property type="project" value="UniProtKB-UniRule"/>
</dbReference>
<keyword evidence="4 8" id="KW-0808">Transferase</keyword>
<name>A0A2S7IT26_9BACT</name>
<dbReference type="PANTHER" id="PTHR10815:SF5">
    <property type="entry name" value="METHYLATED-DNA--PROTEIN-CYSTEINE METHYLTRANSFERASE"/>
    <property type="match status" value="1"/>
</dbReference>
<comment type="miscellaneous">
    <text evidence="8">This enzyme catalyzes only one turnover and therefore is not strictly catalytic. According to one definition, an enzyme is a biocatalyst that acts repeatedly and over many reaction cycles.</text>
</comment>
<dbReference type="Gene3D" id="1.10.10.10">
    <property type="entry name" value="Winged helix-like DNA-binding domain superfamily/Winged helix DNA-binding domain"/>
    <property type="match status" value="1"/>
</dbReference>
<dbReference type="RefSeq" id="WP_104713579.1">
    <property type="nucleotide sequence ID" value="NZ_PTRA01000001.1"/>
</dbReference>
<keyword evidence="5 8" id="KW-0227">DNA damage</keyword>
<dbReference type="SUPFAM" id="SSF46767">
    <property type="entry name" value="Methylated DNA-protein cysteine methyltransferase, C-terminal domain"/>
    <property type="match status" value="1"/>
</dbReference>
<organism evidence="11 12">
    <name type="scientific">Siphonobacter curvatus</name>
    <dbReference type="NCBI Taxonomy" id="2094562"/>
    <lineage>
        <taxon>Bacteria</taxon>
        <taxon>Pseudomonadati</taxon>
        <taxon>Bacteroidota</taxon>
        <taxon>Cytophagia</taxon>
        <taxon>Cytophagales</taxon>
        <taxon>Cytophagaceae</taxon>
        <taxon>Siphonobacter</taxon>
    </lineage>
</organism>
<dbReference type="CDD" id="cd06445">
    <property type="entry name" value="ATase"/>
    <property type="match status" value="1"/>
</dbReference>
<feature type="domain" description="Methylated-DNA-[protein]-cysteine S-methyltransferase DNA binding" evidence="9">
    <location>
        <begin position="79"/>
        <end position="159"/>
    </location>
</feature>
<dbReference type="Gene3D" id="3.30.160.70">
    <property type="entry name" value="Methylated DNA-protein cysteine methyltransferase domain"/>
    <property type="match status" value="1"/>
</dbReference>
<evidence type="ECO:0000256" key="3">
    <source>
        <dbReference type="ARBA" id="ARBA00022603"/>
    </source>
</evidence>
<dbReference type="OrthoDB" id="9802228at2"/>
<dbReference type="AlphaFoldDB" id="A0A2S7IT26"/>
<comment type="subcellular location">
    <subcellularLocation>
        <location evidence="8">Cytoplasm</location>
    </subcellularLocation>
</comment>
<dbReference type="InterPro" id="IPR008332">
    <property type="entry name" value="MethylG_MeTrfase_N"/>
</dbReference>
<dbReference type="SUPFAM" id="SSF53155">
    <property type="entry name" value="Methylated DNA-protein cysteine methyltransferase domain"/>
    <property type="match status" value="1"/>
</dbReference>
<comment type="catalytic activity">
    <reaction evidence="7 8">
        <text>a 6-O-methyl-2'-deoxyguanosine in DNA + L-cysteinyl-[protein] = S-methyl-L-cysteinyl-[protein] + a 2'-deoxyguanosine in DNA</text>
        <dbReference type="Rhea" id="RHEA:24000"/>
        <dbReference type="Rhea" id="RHEA-COMP:10131"/>
        <dbReference type="Rhea" id="RHEA-COMP:10132"/>
        <dbReference type="Rhea" id="RHEA-COMP:11367"/>
        <dbReference type="Rhea" id="RHEA-COMP:11368"/>
        <dbReference type="ChEBI" id="CHEBI:29950"/>
        <dbReference type="ChEBI" id="CHEBI:82612"/>
        <dbReference type="ChEBI" id="CHEBI:85445"/>
        <dbReference type="ChEBI" id="CHEBI:85448"/>
        <dbReference type="EC" id="2.1.1.63"/>
    </reaction>
</comment>
<evidence type="ECO:0000256" key="7">
    <source>
        <dbReference type="ARBA" id="ARBA00049348"/>
    </source>
</evidence>
<dbReference type="InterPro" id="IPR014048">
    <property type="entry name" value="MethylDNA_cys_MeTrfase_DNA-bd"/>
</dbReference>
<accession>A0A2S7IT26</accession>
<evidence type="ECO:0000256" key="1">
    <source>
        <dbReference type="ARBA" id="ARBA00001286"/>
    </source>
</evidence>
<dbReference type="InterPro" id="IPR036388">
    <property type="entry name" value="WH-like_DNA-bd_sf"/>
</dbReference>
<dbReference type="Pfam" id="PF02870">
    <property type="entry name" value="Methyltransf_1N"/>
    <property type="match status" value="1"/>
</dbReference>
<dbReference type="PANTHER" id="PTHR10815">
    <property type="entry name" value="METHYLATED-DNA--PROTEIN-CYSTEINE METHYLTRANSFERASE"/>
    <property type="match status" value="1"/>
</dbReference>
<evidence type="ECO:0000313" key="11">
    <source>
        <dbReference type="EMBL" id="PQA60854.1"/>
    </source>
</evidence>
<keyword evidence="8" id="KW-0963">Cytoplasm</keyword>
<comment type="caution">
    <text evidence="11">The sequence shown here is derived from an EMBL/GenBank/DDBJ whole genome shotgun (WGS) entry which is preliminary data.</text>
</comment>
<keyword evidence="3 8" id="KW-0489">Methyltransferase</keyword>
<evidence type="ECO:0000256" key="2">
    <source>
        <dbReference type="ARBA" id="ARBA00008711"/>
    </source>
</evidence>
<dbReference type="InterPro" id="IPR036631">
    <property type="entry name" value="MGMT_N_sf"/>
</dbReference>
<feature type="domain" description="Methylguanine DNA methyltransferase ribonuclease-like" evidence="10">
    <location>
        <begin position="5"/>
        <end position="75"/>
    </location>
</feature>
<evidence type="ECO:0000259" key="9">
    <source>
        <dbReference type="Pfam" id="PF01035"/>
    </source>
</evidence>
<dbReference type="NCBIfam" id="TIGR00589">
    <property type="entry name" value="ogt"/>
    <property type="match status" value="1"/>
</dbReference>
<dbReference type="GO" id="GO:0003908">
    <property type="term" value="F:methylated-DNA-[protein]-cysteine S-methyltransferase activity"/>
    <property type="evidence" value="ECO:0007669"/>
    <property type="project" value="UniProtKB-UniRule"/>
</dbReference>
<comment type="function">
    <text evidence="8">Involved in the cellular defense against the biological effects of O6-methylguanine (O6-MeG) and O4-methylthymine (O4-MeT) in DNA. Repairs the methylated nucleobase in DNA by stoichiometrically transferring the methyl group to a cysteine residue in the enzyme. This is a suicide reaction: the enzyme is irreversibly inactivated.</text>
</comment>
<evidence type="ECO:0000256" key="6">
    <source>
        <dbReference type="ARBA" id="ARBA00023204"/>
    </source>
</evidence>
<evidence type="ECO:0000256" key="5">
    <source>
        <dbReference type="ARBA" id="ARBA00022763"/>
    </source>
</evidence>
<dbReference type="EMBL" id="PTRA01000001">
    <property type="protein sequence ID" value="PQA60854.1"/>
    <property type="molecule type" value="Genomic_DNA"/>
</dbReference>
<comment type="similarity">
    <text evidence="2 8">Belongs to the MGMT family.</text>
</comment>
<comment type="catalytic activity">
    <reaction evidence="1 8">
        <text>a 4-O-methyl-thymidine in DNA + L-cysteinyl-[protein] = a thymidine in DNA + S-methyl-L-cysteinyl-[protein]</text>
        <dbReference type="Rhea" id="RHEA:53428"/>
        <dbReference type="Rhea" id="RHEA-COMP:10131"/>
        <dbReference type="Rhea" id="RHEA-COMP:10132"/>
        <dbReference type="Rhea" id="RHEA-COMP:13555"/>
        <dbReference type="Rhea" id="RHEA-COMP:13556"/>
        <dbReference type="ChEBI" id="CHEBI:29950"/>
        <dbReference type="ChEBI" id="CHEBI:82612"/>
        <dbReference type="ChEBI" id="CHEBI:137386"/>
        <dbReference type="ChEBI" id="CHEBI:137387"/>
        <dbReference type="EC" id="2.1.1.63"/>
    </reaction>
</comment>
<dbReference type="InterPro" id="IPR036217">
    <property type="entry name" value="MethylDNA_cys_MeTrfase_DNAb"/>
</dbReference>
<dbReference type="Proteomes" id="UP000239590">
    <property type="component" value="Unassembled WGS sequence"/>
</dbReference>
<keyword evidence="12" id="KW-1185">Reference proteome</keyword>
<dbReference type="HAMAP" id="MF_00772">
    <property type="entry name" value="OGT"/>
    <property type="match status" value="1"/>
</dbReference>
<evidence type="ECO:0000256" key="8">
    <source>
        <dbReference type="HAMAP-Rule" id="MF_00772"/>
    </source>
</evidence>
<dbReference type="GO" id="GO:0005737">
    <property type="term" value="C:cytoplasm"/>
    <property type="evidence" value="ECO:0007669"/>
    <property type="project" value="UniProtKB-SubCell"/>
</dbReference>